<feature type="compositionally biased region" description="Polar residues" evidence="1">
    <location>
        <begin position="480"/>
        <end position="489"/>
    </location>
</feature>
<organism evidence="3">
    <name type="scientific">Pseudo-nitzschia australis</name>
    <dbReference type="NCBI Taxonomy" id="44445"/>
    <lineage>
        <taxon>Eukaryota</taxon>
        <taxon>Sar</taxon>
        <taxon>Stramenopiles</taxon>
        <taxon>Ochrophyta</taxon>
        <taxon>Bacillariophyta</taxon>
        <taxon>Bacillariophyceae</taxon>
        <taxon>Bacillariophycidae</taxon>
        <taxon>Bacillariales</taxon>
        <taxon>Bacillariaceae</taxon>
        <taxon>Pseudo-nitzschia</taxon>
    </lineage>
</organism>
<sequence length="743" mass="83662">MLEDRNKTMGGIISQKRRTMKTQRMQNIALSTIIIGSCVLWQLLWMKQAFVAKERYRFNTNHGNGNHNIKIDRHIDSRKISSPHYKERINNDINIDTFVSTERGSVSSSLPRIEEEHTTSSDTPTSTSTSTTQQTAQANTNTLLDMSLIRNSLLREAPWAESHGANHLAFLGAGMLYYSMAYSFRSQTIVVLGSGGGFVPRMLKQAQRDLTASGIRPDRNGLYDLYLVDAHLASAGWGSTFYAKNENTTMRKEFSDINYVFQLTDDAYENYFRPMYKDPKSTFTIDYLHVDADHGFEQSWKDFDNYSQLLSDRAVISFHDTCYDNVTRNCHLDGVPETIEKLKRESRLRGLQVIDMHYLYRGIAFAVRETAPALETPRDRRINFCINNADLIHRTAEGFTKNGRVGSLPTLGDFMNCSFQFNEMELLEAKSQMNDPFAPTNGIMAVPCPIRGFRRNAVTGRCDKCIPGLTGKDCQKSKYKSTNRVTSDGSAKDRDDNNDDDVLHLADAWLRAIMSSSRSVSTRARAVLEVGPNAWKIPKARSKNETDGFVESKSLLFGSLMMEPSSLLDSYKHKFSSLYNVGDVIVVDPFLVDSPVWIDRTVSSRHRIIPCILKDAIDFDEREKNKKLSSSSSPLFLDAVDTIICLSCDDLVTMSSSSATMSFLDSTFPHLQTIVLGMMENEELTAFLNDATQAPEVVAGEALDDVSRDSFSKSGSTEWRLDRDVTMSLGANSRKRLVLLTRI</sequence>
<proteinExistence type="predicted"/>
<evidence type="ECO:0000313" key="3">
    <source>
        <dbReference type="EMBL" id="CAE0718802.1"/>
    </source>
</evidence>
<evidence type="ECO:0000256" key="1">
    <source>
        <dbReference type="SAM" id="MobiDB-lite"/>
    </source>
</evidence>
<dbReference type="AlphaFoldDB" id="A0A7S4EK45"/>
<evidence type="ECO:0000256" key="2">
    <source>
        <dbReference type="SAM" id="Phobius"/>
    </source>
</evidence>
<dbReference type="Pfam" id="PF13578">
    <property type="entry name" value="Methyltransf_24"/>
    <property type="match status" value="1"/>
</dbReference>
<dbReference type="EMBL" id="HBIX01015932">
    <property type="protein sequence ID" value="CAE0718802.1"/>
    <property type="molecule type" value="Transcribed_RNA"/>
</dbReference>
<keyword evidence="2" id="KW-1133">Transmembrane helix</keyword>
<name>A0A7S4EK45_9STRA</name>
<feature type="transmembrane region" description="Helical" evidence="2">
    <location>
        <begin position="27"/>
        <end position="45"/>
    </location>
</feature>
<dbReference type="InterPro" id="IPR029063">
    <property type="entry name" value="SAM-dependent_MTases_sf"/>
</dbReference>
<reference evidence="3" key="1">
    <citation type="submission" date="2021-01" db="EMBL/GenBank/DDBJ databases">
        <authorList>
            <person name="Corre E."/>
            <person name="Pelletier E."/>
            <person name="Niang G."/>
            <person name="Scheremetjew M."/>
            <person name="Finn R."/>
            <person name="Kale V."/>
            <person name="Holt S."/>
            <person name="Cochrane G."/>
            <person name="Meng A."/>
            <person name="Brown T."/>
            <person name="Cohen L."/>
        </authorList>
    </citation>
    <scope>NUCLEOTIDE SEQUENCE</scope>
    <source>
        <strain evidence="3">10249 10 AB</strain>
    </source>
</reference>
<feature type="compositionally biased region" description="Low complexity" evidence="1">
    <location>
        <begin position="120"/>
        <end position="136"/>
    </location>
</feature>
<dbReference type="Gene3D" id="3.40.50.150">
    <property type="entry name" value="Vaccinia Virus protein VP39"/>
    <property type="match status" value="1"/>
</dbReference>
<accession>A0A7S4EK45</accession>
<feature type="region of interest" description="Disordered" evidence="1">
    <location>
        <begin position="105"/>
        <end position="136"/>
    </location>
</feature>
<protein>
    <submittedName>
        <fullName evidence="3">Uncharacterized protein</fullName>
    </submittedName>
</protein>
<keyword evidence="2" id="KW-0812">Transmembrane</keyword>
<keyword evidence="2" id="KW-0472">Membrane</keyword>
<feature type="region of interest" description="Disordered" evidence="1">
    <location>
        <begin position="474"/>
        <end position="497"/>
    </location>
</feature>
<gene>
    <name evidence="3" type="ORF">PAUS00366_LOCUS11556</name>
</gene>